<gene>
    <name evidence="1" type="ORF">GZH52_15075</name>
</gene>
<evidence type="ECO:0000313" key="2">
    <source>
        <dbReference type="Proteomes" id="UP000482578"/>
    </source>
</evidence>
<accession>A0A6B2KVG4</accession>
<dbReference type="AlphaFoldDB" id="A0A6B2KVG4"/>
<keyword evidence="2" id="KW-1185">Reference proteome</keyword>
<evidence type="ECO:0000313" key="1">
    <source>
        <dbReference type="EMBL" id="NDV14094.1"/>
    </source>
</evidence>
<reference evidence="1 2" key="1">
    <citation type="submission" date="2020-02" db="EMBL/GenBank/DDBJ databases">
        <authorList>
            <person name="Yang Z."/>
        </authorList>
    </citation>
    <scope>NUCLEOTIDE SEQUENCE [LARGE SCALE GENOMIC DNA]</scope>
    <source>
        <strain evidence="1 2">HX-7-9</strain>
    </source>
</reference>
<proteinExistence type="predicted"/>
<sequence>MSTLTNFPHKLLVLQTALRMNRLAINTELSGAGEKDLVAALICFLDSADYTRPITAHRKKIADFADLAKTSFFKILGNLRKKGIIEPMGDDKTLRFTARGAALLAEKIESKPTNAKTGLPEGFFRVGRFTLPRPSMTLLDRGVQPIQIATLLREAKRLGVNLQQRLKEFGQLITRYSGENLFLVFRSFLKEPEKYRQHVQAASAIKQLTQSQRLLLHRITDGSLPLLASGETLRSEGNTFMLSRPEVQGGAPLPVGQADLSRFEQRARQACEQSRYTNEQTTVAPAAADWFEQFARLPEADQILAENKPRHACEGRYFERAGVQYKVELIEGERVTLLEFGQDQQVRVAYRTLADLNCNRIHWLDEEGGSRSEQY</sequence>
<dbReference type="EMBL" id="JAAGAA010000015">
    <property type="protein sequence ID" value="NDV14094.1"/>
    <property type="molecule type" value="Genomic_DNA"/>
</dbReference>
<dbReference type="Proteomes" id="UP000482578">
    <property type="component" value="Unassembled WGS sequence"/>
</dbReference>
<name>A0A6B2KVG4_9NEIS</name>
<protein>
    <submittedName>
        <fullName evidence="1">Uncharacterized protein</fullName>
    </submittedName>
</protein>
<comment type="caution">
    <text evidence="1">The sequence shown here is derived from an EMBL/GenBank/DDBJ whole genome shotgun (WGS) entry which is preliminary data.</text>
</comment>
<dbReference type="RefSeq" id="WP_163317664.1">
    <property type="nucleotide sequence ID" value="NZ_JAAGAA010000015.1"/>
</dbReference>
<organism evidence="1 2">
    <name type="scientific">Crenobacter caeni</name>
    <dbReference type="NCBI Taxonomy" id="2705474"/>
    <lineage>
        <taxon>Bacteria</taxon>
        <taxon>Pseudomonadati</taxon>
        <taxon>Pseudomonadota</taxon>
        <taxon>Betaproteobacteria</taxon>
        <taxon>Neisseriales</taxon>
        <taxon>Neisseriaceae</taxon>
        <taxon>Crenobacter</taxon>
    </lineage>
</organism>